<keyword evidence="4 7" id="KW-1133">Transmembrane helix</keyword>
<comment type="caution">
    <text evidence="9">The sequence shown here is derived from an EMBL/GenBank/DDBJ whole genome shotgun (WGS) entry which is preliminary data.</text>
</comment>
<comment type="subcellular location">
    <subcellularLocation>
        <location evidence="1">Cell membrane</location>
        <topology evidence="1">Multi-pass membrane protein</topology>
    </subcellularLocation>
</comment>
<dbReference type="PROSITE" id="PS00217">
    <property type="entry name" value="SUGAR_TRANSPORT_2"/>
    <property type="match status" value="1"/>
</dbReference>
<feature type="region of interest" description="Disordered" evidence="6">
    <location>
        <begin position="431"/>
        <end position="458"/>
    </location>
</feature>
<feature type="transmembrane region" description="Helical" evidence="7">
    <location>
        <begin position="268"/>
        <end position="286"/>
    </location>
</feature>
<evidence type="ECO:0000256" key="5">
    <source>
        <dbReference type="ARBA" id="ARBA00023136"/>
    </source>
</evidence>
<feature type="transmembrane region" description="Helical" evidence="7">
    <location>
        <begin position="387"/>
        <end position="408"/>
    </location>
</feature>
<organism evidence="9 10">
    <name type="scientific">Lacticaseibacillus rhamnosus (strain LMS2-1)</name>
    <dbReference type="NCBI Taxonomy" id="525361"/>
    <lineage>
        <taxon>Bacteria</taxon>
        <taxon>Bacillati</taxon>
        <taxon>Bacillota</taxon>
        <taxon>Bacilli</taxon>
        <taxon>Lactobacillales</taxon>
        <taxon>Lactobacillaceae</taxon>
        <taxon>Lacticaseibacillus</taxon>
    </lineage>
</organism>
<evidence type="ECO:0000256" key="3">
    <source>
        <dbReference type="ARBA" id="ARBA00022692"/>
    </source>
</evidence>
<dbReference type="InterPro" id="IPR005829">
    <property type="entry name" value="Sugar_transporter_CS"/>
</dbReference>
<evidence type="ECO:0000259" key="8">
    <source>
        <dbReference type="PROSITE" id="PS50850"/>
    </source>
</evidence>
<feature type="transmembrane region" description="Helical" evidence="7">
    <location>
        <begin position="324"/>
        <end position="345"/>
    </location>
</feature>
<dbReference type="EMBL" id="ACIZ01000022">
    <property type="protein sequence ID" value="EEN81320.1"/>
    <property type="molecule type" value="Genomic_DNA"/>
</dbReference>
<evidence type="ECO:0000256" key="1">
    <source>
        <dbReference type="ARBA" id="ARBA00004651"/>
    </source>
</evidence>
<accession>C2JUR0</accession>
<feature type="transmembrane region" description="Helical" evidence="7">
    <location>
        <begin position="144"/>
        <end position="166"/>
    </location>
</feature>
<feature type="transmembrane region" description="Helical" evidence="7">
    <location>
        <begin position="298"/>
        <end position="318"/>
    </location>
</feature>
<dbReference type="Pfam" id="PF07690">
    <property type="entry name" value="MFS_1"/>
    <property type="match status" value="1"/>
</dbReference>
<dbReference type="SUPFAM" id="SSF103473">
    <property type="entry name" value="MFS general substrate transporter"/>
    <property type="match status" value="1"/>
</dbReference>
<protein>
    <submittedName>
        <fullName evidence="9">Transporter, major facilitator family protein</fullName>
    </submittedName>
</protein>
<feature type="transmembrane region" description="Helical" evidence="7">
    <location>
        <begin position="230"/>
        <end position="256"/>
    </location>
</feature>
<dbReference type="PANTHER" id="PTHR23508:SF10">
    <property type="entry name" value="CARBOXYLIC ACID TRANSPORTER PROTEIN HOMOLOG"/>
    <property type="match status" value="1"/>
</dbReference>
<keyword evidence="10" id="KW-1185">Reference proteome</keyword>
<dbReference type="Gene3D" id="1.20.1250.20">
    <property type="entry name" value="MFS general substrate transporter like domains"/>
    <property type="match status" value="2"/>
</dbReference>
<dbReference type="HOGENOM" id="CLU_001265_46_6_9"/>
<evidence type="ECO:0000313" key="9">
    <source>
        <dbReference type="EMBL" id="EEN81320.1"/>
    </source>
</evidence>
<dbReference type="PANTHER" id="PTHR23508">
    <property type="entry name" value="CARBOXYLIC ACID TRANSPORTER PROTEIN HOMOLOG"/>
    <property type="match status" value="1"/>
</dbReference>
<reference evidence="9" key="1">
    <citation type="submission" date="2009-01" db="EMBL/GenBank/DDBJ databases">
        <authorList>
            <person name="Qin X."/>
            <person name="Bachman B."/>
            <person name="Battles P."/>
            <person name="Bell A."/>
            <person name="Bess C."/>
            <person name="Bickham C."/>
            <person name="Chaboub L."/>
            <person name="Chen D."/>
            <person name="Coyle M."/>
            <person name="Deiros D.R."/>
            <person name="Dinh H."/>
            <person name="Forbes L."/>
            <person name="Fowler G."/>
            <person name="Francisco L."/>
            <person name="Fu Q."/>
            <person name="Gubbala S."/>
            <person name="Hale W."/>
            <person name="Han Y."/>
            <person name="Hemphill L."/>
            <person name="Highlander S.K."/>
            <person name="Hirani K."/>
            <person name="Hogues M."/>
            <person name="Jackson L."/>
            <person name="Jakkamsetti A."/>
            <person name="Javaid M."/>
            <person name="Jiang H."/>
            <person name="Korchina V."/>
            <person name="Kovar C."/>
            <person name="Lara F."/>
            <person name="Lee S."/>
            <person name="Mata R."/>
            <person name="Mathew T."/>
            <person name="Moen C."/>
            <person name="Morales K."/>
            <person name="Munidasa M."/>
            <person name="Nazareth L."/>
            <person name="Ngo R."/>
            <person name="Nguyen L."/>
            <person name="Okwuonu G."/>
            <person name="Ongeri F."/>
            <person name="Patil S."/>
            <person name="Petrosino J."/>
            <person name="Pham C."/>
            <person name="Pham P."/>
            <person name="Pu L.-L."/>
            <person name="Puazo M."/>
            <person name="Raj R."/>
            <person name="Reid J."/>
            <person name="Rouhana J."/>
            <person name="Saada N."/>
            <person name="Shang Y."/>
            <person name="Simmons D."/>
            <person name="Thornton R."/>
            <person name="Warren J."/>
            <person name="Weissenberger G."/>
            <person name="Zhang J."/>
            <person name="Zhang L."/>
            <person name="Zhou C."/>
            <person name="Zhu D."/>
            <person name="Muzny D."/>
            <person name="Worley K."/>
            <person name="Gibbs R."/>
        </authorList>
    </citation>
    <scope>NUCLEOTIDE SEQUENCE [LARGE SCALE GENOMIC DNA]</scope>
    <source>
        <strain evidence="9">LMS2-1</strain>
    </source>
</reference>
<dbReference type="AlphaFoldDB" id="C2JUR0"/>
<feature type="transmembrane region" description="Helical" evidence="7">
    <location>
        <begin position="52"/>
        <end position="73"/>
    </location>
</feature>
<proteinExistence type="predicted"/>
<dbReference type="InterPro" id="IPR011701">
    <property type="entry name" value="MFS"/>
</dbReference>
<feature type="transmembrane region" description="Helical" evidence="7">
    <location>
        <begin position="172"/>
        <end position="191"/>
    </location>
</feature>
<feature type="transmembrane region" description="Helical" evidence="7">
    <location>
        <begin position="111"/>
        <end position="132"/>
    </location>
</feature>
<feature type="transmembrane region" description="Helical" evidence="7">
    <location>
        <begin position="357"/>
        <end position="381"/>
    </location>
</feature>
<sequence length="458" mass="49457">MKCAGGNTMASEKSSLKSTIRVSITNFLDSGSIVAGASGLTLWTQHFGLSSFQVGLLGALSANAFGAALGALIGGPLSDKFGRKLIYTYDMLVYMVGTILVMFALNFPMLLAGFLVTGLAVGAGVPASWTYISETSQDDNRAKNIGVSQFAWSLGPAVIFILGTVLAPLGLFGNRILFGLLTVIAFIAWLLQRGLGESKAWQDQKAFEKSSGEKSHPYRTLFSNKTSLKWLCFLVGVYMFWNLVAGAMGFFMPYVYETAGGLSNQEANLLQAVLWVLTALATYFGFAKYGDKANHRIFFFVGAAMAAASWIVLTYAGMAQSWSLWAFVALWGISAGIGAQAWYALWATELFPTQFRAGSQGVMFFLVRASAGVWSIIFPAILNSLGFTVAGTFMIGLLLVSLVIGTIWTPKTRGKSLEEITREQYGDKFLTDDEKSKADRDTAAKDTGSERVSPQSIN</sequence>
<name>C2JUR0_LACRM</name>
<dbReference type="InterPro" id="IPR036259">
    <property type="entry name" value="MFS_trans_sf"/>
</dbReference>
<feature type="domain" description="Major facilitator superfamily (MFS) profile" evidence="8">
    <location>
        <begin position="15"/>
        <end position="413"/>
    </location>
</feature>
<evidence type="ECO:0000256" key="7">
    <source>
        <dbReference type="SAM" id="Phobius"/>
    </source>
</evidence>
<evidence type="ECO:0000256" key="6">
    <source>
        <dbReference type="SAM" id="MobiDB-lite"/>
    </source>
</evidence>
<keyword evidence="2" id="KW-0813">Transport</keyword>
<dbReference type="PROSITE" id="PS50850">
    <property type="entry name" value="MFS"/>
    <property type="match status" value="1"/>
</dbReference>
<keyword evidence="3 7" id="KW-0812">Transmembrane</keyword>
<evidence type="ECO:0000256" key="4">
    <source>
        <dbReference type="ARBA" id="ARBA00022989"/>
    </source>
</evidence>
<evidence type="ECO:0000256" key="2">
    <source>
        <dbReference type="ARBA" id="ARBA00022448"/>
    </source>
</evidence>
<gene>
    <name evidence="9" type="ORF">HMPREF0539_0644</name>
</gene>
<feature type="compositionally biased region" description="Basic and acidic residues" evidence="6">
    <location>
        <begin position="431"/>
        <end position="449"/>
    </location>
</feature>
<keyword evidence="5 7" id="KW-0472">Membrane</keyword>
<dbReference type="Proteomes" id="UP000004525">
    <property type="component" value="Unassembled WGS sequence"/>
</dbReference>
<dbReference type="GO" id="GO:0005886">
    <property type="term" value="C:plasma membrane"/>
    <property type="evidence" value="ECO:0007669"/>
    <property type="project" value="UniProtKB-SubCell"/>
</dbReference>
<dbReference type="GO" id="GO:0046943">
    <property type="term" value="F:carboxylic acid transmembrane transporter activity"/>
    <property type="evidence" value="ECO:0007669"/>
    <property type="project" value="TreeGrafter"/>
</dbReference>
<dbReference type="CDD" id="cd17316">
    <property type="entry name" value="MFS_SV2_like"/>
    <property type="match status" value="1"/>
</dbReference>
<evidence type="ECO:0000313" key="10">
    <source>
        <dbReference type="Proteomes" id="UP000004525"/>
    </source>
</evidence>
<feature type="transmembrane region" description="Helical" evidence="7">
    <location>
        <begin position="85"/>
        <end position="105"/>
    </location>
</feature>
<dbReference type="InterPro" id="IPR020846">
    <property type="entry name" value="MFS_dom"/>
</dbReference>